<feature type="non-terminal residue" evidence="2">
    <location>
        <position position="1"/>
    </location>
</feature>
<dbReference type="SUPFAM" id="SSF52058">
    <property type="entry name" value="L domain-like"/>
    <property type="match status" value="1"/>
</dbReference>
<proteinExistence type="predicted"/>
<protein>
    <submittedName>
        <fullName evidence="2">Uncharacterized protein</fullName>
    </submittedName>
</protein>
<sequence length="263" mass="29847">GVEEAPDRDDAVPLDGAEDIKDGRLPCRRNQHPLKKWYQITALLLAIEKTSDHRHHQPVSRGFVDDLKILTPWLLVDQNMILTSLRILVLREFALTSLTPADERALKTLAPSLQCLMFHTCPNLEHLPADLRGLLPNLKCLVMSECPKLRHLPAEELPEVLEVLAINECPEMKEGLANARRHKQLDLLRIPVWTIDGEYQTGSYSMFQELRAKWDFRIFIEGEGEDDSNDDPALQSDEVVPVSTEDAFIAVIGRDRPGCVLHR</sequence>
<evidence type="ECO:0000313" key="2">
    <source>
        <dbReference type="EMBL" id="MQM01940.1"/>
    </source>
</evidence>
<feature type="region of interest" description="Disordered" evidence="1">
    <location>
        <begin position="1"/>
        <end position="27"/>
    </location>
</feature>
<gene>
    <name evidence="2" type="ORF">Taro_034698</name>
</gene>
<comment type="caution">
    <text evidence="2">The sequence shown here is derived from an EMBL/GenBank/DDBJ whole genome shotgun (WGS) entry which is preliminary data.</text>
</comment>
<keyword evidence="3" id="KW-1185">Reference proteome</keyword>
<dbReference type="EMBL" id="NMUH01002760">
    <property type="protein sequence ID" value="MQM01940.1"/>
    <property type="molecule type" value="Genomic_DNA"/>
</dbReference>
<dbReference type="InterPro" id="IPR032675">
    <property type="entry name" value="LRR_dom_sf"/>
</dbReference>
<dbReference type="Gene3D" id="3.80.10.10">
    <property type="entry name" value="Ribonuclease Inhibitor"/>
    <property type="match status" value="1"/>
</dbReference>
<reference evidence="2" key="1">
    <citation type="submission" date="2017-07" db="EMBL/GenBank/DDBJ databases">
        <title>Taro Niue Genome Assembly and Annotation.</title>
        <authorList>
            <person name="Atibalentja N."/>
            <person name="Keating K."/>
            <person name="Fields C.J."/>
        </authorList>
    </citation>
    <scope>NUCLEOTIDE SEQUENCE</scope>
    <source>
        <strain evidence="2">Niue_2</strain>
        <tissue evidence="2">Leaf</tissue>
    </source>
</reference>
<dbReference type="AlphaFoldDB" id="A0A843WG99"/>
<name>A0A843WG99_COLES</name>
<organism evidence="2 3">
    <name type="scientific">Colocasia esculenta</name>
    <name type="common">Wild taro</name>
    <name type="synonym">Arum esculentum</name>
    <dbReference type="NCBI Taxonomy" id="4460"/>
    <lineage>
        <taxon>Eukaryota</taxon>
        <taxon>Viridiplantae</taxon>
        <taxon>Streptophyta</taxon>
        <taxon>Embryophyta</taxon>
        <taxon>Tracheophyta</taxon>
        <taxon>Spermatophyta</taxon>
        <taxon>Magnoliopsida</taxon>
        <taxon>Liliopsida</taxon>
        <taxon>Araceae</taxon>
        <taxon>Aroideae</taxon>
        <taxon>Colocasieae</taxon>
        <taxon>Colocasia</taxon>
    </lineage>
</organism>
<evidence type="ECO:0000256" key="1">
    <source>
        <dbReference type="SAM" id="MobiDB-lite"/>
    </source>
</evidence>
<accession>A0A843WG99</accession>
<dbReference type="Proteomes" id="UP000652761">
    <property type="component" value="Unassembled WGS sequence"/>
</dbReference>
<evidence type="ECO:0000313" key="3">
    <source>
        <dbReference type="Proteomes" id="UP000652761"/>
    </source>
</evidence>